<feature type="domain" description="CUB" evidence="3">
    <location>
        <begin position="24"/>
        <end position="149"/>
    </location>
</feature>
<dbReference type="InterPro" id="IPR035914">
    <property type="entry name" value="Sperma_CUB_dom_sf"/>
</dbReference>
<organism>
    <name type="scientific">Culex quinquefasciatus</name>
    <name type="common">Southern house mosquito</name>
    <name type="synonym">Culex pungens</name>
    <dbReference type="NCBI Taxonomy" id="7176"/>
    <lineage>
        <taxon>Eukaryota</taxon>
        <taxon>Metazoa</taxon>
        <taxon>Ecdysozoa</taxon>
        <taxon>Arthropoda</taxon>
        <taxon>Hexapoda</taxon>
        <taxon>Insecta</taxon>
        <taxon>Pterygota</taxon>
        <taxon>Neoptera</taxon>
        <taxon>Endopterygota</taxon>
        <taxon>Diptera</taxon>
        <taxon>Nematocera</taxon>
        <taxon>Culicoidea</taxon>
        <taxon>Culicidae</taxon>
        <taxon>Culicinae</taxon>
        <taxon>Culicini</taxon>
        <taxon>Culex</taxon>
        <taxon>Culex</taxon>
    </lineage>
</organism>
<dbReference type="HOGENOM" id="CLU_1230976_0_0_1"/>
<evidence type="ECO:0000259" key="3">
    <source>
        <dbReference type="PROSITE" id="PS01180"/>
    </source>
</evidence>
<dbReference type="EnsemblMetazoa" id="CPIJ018285-RA">
    <property type="protein sequence ID" value="CPIJ018285-PA"/>
    <property type="gene ID" value="CPIJ018285"/>
</dbReference>
<reference evidence="5" key="2">
    <citation type="submission" date="2021-02" db="UniProtKB">
        <authorList>
            <consortium name="EnsemblMetazoa"/>
        </authorList>
    </citation>
    <scope>IDENTIFICATION</scope>
    <source>
        <strain evidence="5">JHB</strain>
    </source>
</reference>
<gene>
    <name evidence="5" type="primary">6052281</name>
    <name evidence="4" type="ORF">CpipJ_CPIJ018285</name>
</gene>
<dbReference type="AlphaFoldDB" id="B0XG03"/>
<proteinExistence type="predicted"/>
<evidence type="ECO:0000256" key="2">
    <source>
        <dbReference type="PROSITE-ProRule" id="PRU00059"/>
    </source>
</evidence>
<name>B0XG03_CULQU</name>
<dbReference type="OrthoDB" id="6155811at2759"/>
<dbReference type="eggNOG" id="ENOG502QSEK">
    <property type="taxonomic scope" value="Eukaryota"/>
</dbReference>
<dbReference type="Pfam" id="PF00431">
    <property type="entry name" value="CUB"/>
    <property type="match status" value="1"/>
</dbReference>
<reference evidence="4" key="1">
    <citation type="submission" date="2007-03" db="EMBL/GenBank/DDBJ databases">
        <title>Annotation of Culex pipiens quinquefasciatus.</title>
        <authorList>
            <consortium name="The Broad Institute Genome Sequencing Platform"/>
            <person name="Atkinson P.W."/>
            <person name="Hemingway J."/>
            <person name="Christensen B.M."/>
            <person name="Higgs S."/>
            <person name="Kodira C."/>
            <person name="Hannick L."/>
            <person name="Megy K."/>
            <person name="O'Leary S."/>
            <person name="Pearson M."/>
            <person name="Haas B.J."/>
            <person name="Mauceli E."/>
            <person name="Wortman J.R."/>
            <person name="Lee N.H."/>
            <person name="Guigo R."/>
            <person name="Stanke M."/>
            <person name="Alvarado L."/>
            <person name="Amedeo P."/>
            <person name="Antoine C.H."/>
            <person name="Arensburger P."/>
            <person name="Bidwell S.L."/>
            <person name="Crawford M."/>
            <person name="Camaro F."/>
            <person name="Devon K."/>
            <person name="Engels R."/>
            <person name="Hammond M."/>
            <person name="Howarth C."/>
            <person name="Koehrsen M."/>
            <person name="Lawson D."/>
            <person name="Montgomery P."/>
            <person name="Nene V."/>
            <person name="Nusbaum C."/>
            <person name="Puiu D."/>
            <person name="Romero-Severson J."/>
            <person name="Severson D.W."/>
            <person name="Shumway M."/>
            <person name="Sisk P."/>
            <person name="Stolte C."/>
            <person name="Zeng Q."/>
            <person name="Eisenstadt E."/>
            <person name="Fraser-Liggett C."/>
            <person name="Strausberg R."/>
            <person name="Galagan J."/>
            <person name="Birren B."/>
            <person name="Collins F.H."/>
        </authorList>
    </citation>
    <scope>NUCLEOTIDE SEQUENCE [LARGE SCALE GENOMIC DNA]</scope>
    <source>
        <strain evidence="4">JHB</strain>
    </source>
</reference>
<dbReference type="InParanoid" id="B0XG03"/>
<evidence type="ECO:0000313" key="6">
    <source>
        <dbReference type="Proteomes" id="UP000002320"/>
    </source>
</evidence>
<dbReference type="EMBL" id="DS232976">
    <property type="protein sequence ID" value="EDS27161.1"/>
    <property type="molecule type" value="Genomic_DNA"/>
</dbReference>
<accession>B0XG03</accession>
<dbReference type="Proteomes" id="UP000002320">
    <property type="component" value="Unassembled WGS sequence"/>
</dbReference>
<sequence>MFFLELLISQENVRGNTDSSKDHCNKTVDIYEDVASPEVTNLNRNRPLTCWYRFRSFRGAPRDWVLRLNFKKFKVGTLLNATHCDGGYLQIVDGNAKTDVSNRREPGQFCGESEQPQTFISETSAVKIVFHTDNFTDQPTAIEAFNDATTFPESTSALLPRFILSFPALVRSDPAAFGGATTFPVAAFELPASAQHVRSEEVPAVVTTIRKITLYFVSGPTKTHE</sequence>
<dbReference type="VEuPathDB" id="VectorBase:CQUJHB008796"/>
<dbReference type="STRING" id="7176.B0XG03"/>
<dbReference type="Gene3D" id="2.60.120.290">
    <property type="entry name" value="Spermadhesin, CUB domain"/>
    <property type="match status" value="1"/>
</dbReference>
<evidence type="ECO:0000313" key="5">
    <source>
        <dbReference type="EnsemblMetazoa" id="CPIJ018285-PA"/>
    </source>
</evidence>
<dbReference type="SUPFAM" id="SSF49854">
    <property type="entry name" value="Spermadhesin, CUB domain"/>
    <property type="match status" value="1"/>
</dbReference>
<keyword evidence="1" id="KW-1015">Disulfide bond</keyword>
<dbReference type="PROSITE" id="PS01180">
    <property type="entry name" value="CUB"/>
    <property type="match status" value="1"/>
</dbReference>
<dbReference type="CDD" id="cd00041">
    <property type="entry name" value="CUB"/>
    <property type="match status" value="1"/>
</dbReference>
<dbReference type="VEuPathDB" id="VectorBase:CPIJ018285"/>
<dbReference type="InterPro" id="IPR000859">
    <property type="entry name" value="CUB_dom"/>
</dbReference>
<evidence type="ECO:0000313" key="4">
    <source>
        <dbReference type="EMBL" id="EDS27161.1"/>
    </source>
</evidence>
<comment type="caution">
    <text evidence="2">Lacks conserved residue(s) required for the propagation of feature annotation.</text>
</comment>
<keyword evidence="6" id="KW-1185">Reference proteome</keyword>
<evidence type="ECO:0000256" key="1">
    <source>
        <dbReference type="ARBA" id="ARBA00023157"/>
    </source>
</evidence>
<dbReference type="KEGG" id="cqu:CpipJ_CPIJ018285"/>
<protein>
    <recommendedName>
        <fullName evidence="3">CUB domain-containing protein</fullName>
    </recommendedName>
</protein>